<feature type="compositionally biased region" description="Polar residues" evidence="5">
    <location>
        <begin position="479"/>
        <end position="488"/>
    </location>
</feature>
<gene>
    <name evidence="7" type="ORF">EJB05_19796</name>
</gene>
<evidence type="ECO:0000256" key="5">
    <source>
        <dbReference type="SAM" id="MobiDB-lite"/>
    </source>
</evidence>
<evidence type="ECO:0000313" key="8">
    <source>
        <dbReference type="Proteomes" id="UP000324897"/>
    </source>
</evidence>
<organism evidence="7 8">
    <name type="scientific">Eragrostis curvula</name>
    <name type="common">weeping love grass</name>
    <dbReference type="NCBI Taxonomy" id="38414"/>
    <lineage>
        <taxon>Eukaryota</taxon>
        <taxon>Viridiplantae</taxon>
        <taxon>Streptophyta</taxon>
        <taxon>Embryophyta</taxon>
        <taxon>Tracheophyta</taxon>
        <taxon>Spermatophyta</taxon>
        <taxon>Magnoliopsida</taxon>
        <taxon>Liliopsida</taxon>
        <taxon>Poales</taxon>
        <taxon>Poaceae</taxon>
        <taxon>PACMAD clade</taxon>
        <taxon>Chloridoideae</taxon>
        <taxon>Eragrostideae</taxon>
        <taxon>Eragrostidinae</taxon>
        <taxon>Eragrostis</taxon>
    </lineage>
</organism>
<dbReference type="CDD" id="cd15489">
    <property type="entry name" value="PHD_SF"/>
    <property type="match status" value="1"/>
</dbReference>
<sequence>MGDAPAAAAAPSPAGKRRRGGEEGLRRVAEIVMVLAAAGEVRGGREPTAAERALVLEARERLAAAVAEGAVRPKDLFPGEAVRAVVEDLGLNRAKDPASMGFRPPKASIADRLMLTKRKMEEAKEAPAQPISAPQTIVSSGMSEFQGLHGASKFGVGAPRNPPAATAPLNSASLVTLKPPGSSPAKPLTNSSAGALPHTGPAHLKLEKDVNGPLNLACSGATIVHSAKSTPNTFARTNVNAVQSSNQVVKNQDTKPVVIQAATGNSVSGHRATPGAPPKPTFAHHNDIARSVQQFLHQAMNHPSWTPPSTEYMSSRLCCQICKVVISDADSLLVCDACERGAHLICLQNYGNKGVPKPEWHCSVCLTQSKGKPLPPKYGKVTRTAVTSKAAPPVNGAQFSLQGSAETMSTKEDYQKLAANGNPTRSISTQACSTVHNSNVLALSATTAGSQLVSNLRPSVGNNVKPEASSSEKEGIGQACSSTVQNNTNPPPNKRLRSDPSLNSVGSANDIMHAKKTEEIYGVKCADNSSAFGLNIKLEAHSEPLPSRDEEMVDHSETQMEQTRTVATEERPRTEATFEPEKVKYWEKTTNAGTSTDQSTNFATEEKNQGQSTSEPHTISEVEITAPTGTPICQSSNVATEEKLKADAASEQNGIKDTEMSTNNAPQIDQVNNLAIEEKPSKQTSALNDVEFTNYAGTPTNQSQHANEINGNGIKEPPYGDKNKSGCNAVSDHGSTQPAVPNGVLDAKDEMLFVRENETVSVSVEAKEPAN</sequence>
<dbReference type="InterPro" id="IPR056699">
    <property type="entry name" value="DUF7797"/>
</dbReference>
<dbReference type="PANTHER" id="PTHR47527:SF3">
    <property type="entry name" value="RING_FYVE_PHD ZINC FINGER SUPERFAMILY PROTEIN"/>
    <property type="match status" value="1"/>
</dbReference>
<feature type="region of interest" description="Disordered" evidence="5">
    <location>
        <begin position="556"/>
        <end position="575"/>
    </location>
</feature>
<evidence type="ECO:0000259" key="6">
    <source>
        <dbReference type="PROSITE" id="PS50016"/>
    </source>
</evidence>
<dbReference type="Gene3D" id="3.30.40.10">
    <property type="entry name" value="Zinc/RING finger domain, C3HC4 (zinc finger)"/>
    <property type="match status" value="1"/>
</dbReference>
<dbReference type="InterPro" id="IPR011011">
    <property type="entry name" value="Znf_FYVE_PHD"/>
</dbReference>
<dbReference type="Pfam" id="PF25073">
    <property type="entry name" value="DUF7797"/>
    <property type="match status" value="1"/>
</dbReference>
<feature type="region of interest" description="Disordered" evidence="5">
    <location>
        <begin position="178"/>
        <end position="197"/>
    </location>
</feature>
<reference evidence="7 8" key="1">
    <citation type="journal article" date="2019" name="Sci. Rep.">
        <title>A high-quality genome of Eragrostis curvula grass provides insights into Poaceae evolution and supports new strategies to enhance forage quality.</title>
        <authorList>
            <person name="Carballo J."/>
            <person name="Santos B.A.C.M."/>
            <person name="Zappacosta D."/>
            <person name="Garbus I."/>
            <person name="Selva J.P."/>
            <person name="Gallo C.A."/>
            <person name="Diaz A."/>
            <person name="Albertini E."/>
            <person name="Caccamo M."/>
            <person name="Echenique V."/>
        </authorList>
    </citation>
    <scope>NUCLEOTIDE SEQUENCE [LARGE SCALE GENOMIC DNA]</scope>
    <source>
        <strain evidence="8">cv. Victoria</strain>
        <tissue evidence="7">Leaf</tissue>
    </source>
</reference>
<evidence type="ECO:0000256" key="2">
    <source>
        <dbReference type="ARBA" id="ARBA00022771"/>
    </source>
</evidence>
<dbReference type="OrthoDB" id="787137at2759"/>
<dbReference type="Proteomes" id="UP000324897">
    <property type="component" value="Chromosome 1"/>
</dbReference>
<protein>
    <recommendedName>
        <fullName evidence="6">PHD-type domain-containing protein</fullName>
    </recommendedName>
</protein>
<feature type="compositionally biased region" description="Basic and acidic residues" evidence="5">
    <location>
        <begin position="645"/>
        <end position="659"/>
    </location>
</feature>
<feature type="domain" description="PHD-type" evidence="6">
    <location>
        <begin position="316"/>
        <end position="368"/>
    </location>
</feature>
<comment type="caution">
    <text evidence="7">The sequence shown here is derived from an EMBL/GenBank/DDBJ whole genome shotgun (WGS) entry which is preliminary data.</text>
</comment>
<evidence type="ECO:0000256" key="3">
    <source>
        <dbReference type="ARBA" id="ARBA00022833"/>
    </source>
</evidence>
<feature type="region of interest" description="Disordered" evidence="5">
    <location>
        <begin position="1"/>
        <end position="22"/>
    </location>
</feature>
<keyword evidence="8" id="KW-1185">Reference proteome</keyword>
<dbReference type="InterPro" id="IPR013083">
    <property type="entry name" value="Znf_RING/FYVE/PHD"/>
</dbReference>
<dbReference type="EMBL" id="RWGY01000011">
    <property type="protein sequence ID" value="TVU28285.1"/>
    <property type="molecule type" value="Genomic_DNA"/>
</dbReference>
<evidence type="ECO:0000256" key="4">
    <source>
        <dbReference type="PROSITE-ProRule" id="PRU00146"/>
    </source>
</evidence>
<dbReference type="InterPro" id="IPR001965">
    <property type="entry name" value="Znf_PHD"/>
</dbReference>
<feature type="region of interest" description="Disordered" evidence="5">
    <location>
        <begin position="457"/>
        <end position="507"/>
    </location>
</feature>
<feature type="compositionally biased region" description="Polar residues" evidence="5">
    <location>
        <begin position="725"/>
        <end position="739"/>
    </location>
</feature>
<evidence type="ECO:0000256" key="1">
    <source>
        <dbReference type="ARBA" id="ARBA00022723"/>
    </source>
</evidence>
<proteinExistence type="predicted"/>
<keyword evidence="3" id="KW-0862">Zinc</keyword>
<dbReference type="PANTHER" id="PTHR47527">
    <property type="entry name" value="RING/FYVE/PHD ZINC FINGER SUPERFAMILY PROTEIN"/>
    <property type="match status" value="1"/>
</dbReference>
<keyword evidence="1" id="KW-0479">Metal-binding</keyword>
<dbReference type="SUPFAM" id="SSF57903">
    <property type="entry name" value="FYVE/PHD zinc finger"/>
    <property type="match status" value="1"/>
</dbReference>
<feature type="region of interest" description="Disordered" evidence="5">
    <location>
        <begin position="589"/>
        <end position="617"/>
    </location>
</feature>
<feature type="region of interest" description="Disordered" evidence="5">
    <location>
        <begin position="645"/>
        <end position="666"/>
    </location>
</feature>
<name>A0A5J9UXE1_9POAL</name>
<feature type="compositionally biased region" description="Low complexity" evidence="5">
    <location>
        <begin position="1"/>
        <end position="14"/>
    </location>
</feature>
<dbReference type="Pfam" id="PF00628">
    <property type="entry name" value="PHD"/>
    <property type="match status" value="1"/>
</dbReference>
<feature type="region of interest" description="Disordered" evidence="5">
    <location>
        <begin position="694"/>
        <end position="744"/>
    </location>
</feature>
<evidence type="ECO:0000313" key="7">
    <source>
        <dbReference type="EMBL" id="TVU28285.1"/>
    </source>
</evidence>
<keyword evidence="2 4" id="KW-0863">Zinc-finger</keyword>
<dbReference type="SMART" id="SM00249">
    <property type="entry name" value="PHD"/>
    <property type="match status" value="1"/>
</dbReference>
<dbReference type="GO" id="GO:0008270">
    <property type="term" value="F:zinc ion binding"/>
    <property type="evidence" value="ECO:0007669"/>
    <property type="project" value="UniProtKB-KW"/>
</dbReference>
<dbReference type="PROSITE" id="PS50016">
    <property type="entry name" value="ZF_PHD_2"/>
    <property type="match status" value="1"/>
</dbReference>
<dbReference type="InterPro" id="IPR019787">
    <property type="entry name" value="Znf_PHD-finger"/>
</dbReference>
<dbReference type="AlphaFoldDB" id="A0A5J9UXE1"/>
<dbReference type="Gramene" id="TVU28285">
    <property type="protein sequence ID" value="TVU28285"/>
    <property type="gene ID" value="EJB05_19796"/>
</dbReference>
<accession>A0A5J9UXE1</accession>
<feature type="compositionally biased region" description="Polar residues" evidence="5">
    <location>
        <begin position="695"/>
        <end position="710"/>
    </location>
</feature>